<protein>
    <submittedName>
        <fullName evidence="1">Uncharacterized protein</fullName>
    </submittedName>
</protein>
<evidence type="ECO:0000313" key="2">
    <source>
        <dbReference type="Proteomes" id="UP000037510"/>
    </source>
</evidence>
<dbReference type="Proteomes" id="UP000037510">
    <property type="component" value="Unassembled WGS sequence"/>
</dbReference>
<gene>
    <name evidence="1" type="ORF">OBRU01_14355</name>
</gene>
<keyword evidence="2" id="KW-1185">Reference proteome</keyword>
<evidence type="ECO:0000313" key="1">
    <source>
        <dbReference type="EMBL" id="KOB71231.1"/>
    </source>
</evidence>
<organism evidence="1 2">
    <name type="scientific">Operophtera brumata</name>
    <name type="common">Winter moth</name>
    <name type="synonym">Phalaena brumata</name>
    <dbReference type="NCBI Taxonomy" id="104452"/>
    <lineage>
        <taxon>Eukaryota</taxon>
        <taxon>Metazoa</taxon>
        <taxon>Ecdysozoa</taxon>
        <taxon>Arthropoda</taxon>
        <taxon>Hexapoda</taxon>
        <taxon>Insecta</taxon>
        <taxon>Pterygota</taxon>
        <taxon>Neoptera</taxon>
        <taxon>Endopterygota</taxon>
        <taxon>Lepidoptera</taxon>
        <taxon>Glossata</taxon>
        <taxon>Ditrysia</taxon>
        <taxon>Geometroidea</taxon>
        <taxon>Geometridae</taxon>
        <taxon>Larentiinae</taxon>
        <taxon>Operophtera</taxon>
    </lineage>
</organism>
<comment type="caution">
    <text evidence="1">The sequence shown here is derived from an EMBL/GenBank/DDBJ whole genome shotgun (WGS) entry which is preliminary data.</text>
</comment>
<reference evidence="1 2" key="1">
    <citation type="journal article" date="2015" name="Genome Biol. Evol.">
        <title>The genome of winter moth (Operophtera brumata) provides a genomic perspective on sexual dimorphism and phenology.</title>
        <authorList>
            <person name="Derks M.F."/>
            <person name="Smit S."/>
            <person name="Salis L."/>
            <person name="Schijlen E."/>
            <person name="Bossers A."/>
            <person name="Mateman C."/>
            <person name="Pijl A.S."/>
            <person name="de Ridder D."/>
            <person name="Groenen M.A."/>
            <person name="Visser M.E."/>
            <person name="Megens H.J."/>
        </authorList>
    </citation>
    <scope>NUCLEOTIDE SEQUENCE [LARGE SCALE GENOMIC DNA]</scope>
    <source>
        <strain evidence="1">WM2013NL</strain>
        <tissue evidence="1">Head and thorax</tissue>
    </source>
</reference>
<dbReference type="EMBL" id="JTDY01002531">
    <property type="protein sequence ID" value="KOB71231.1"/>
    <property type="molecule type" value="Genomic_DNA"/>
</dbReference>
<proteinExistence type="predicted"/>
<sequence length="123" mass="13232">MTKYKLNNNLRSPSGVTLTAFMGTDSVRGLPELESNNDNVTGESNRNLQNLCPPSFLRQSDKLAASLVKPACDKFGLNELKAAGAEVCLCERYNGGCKLCPRASLTTLSLSDGKESCHTCRSS</sequence>
<accession>A0A0L7L7G9</accession>
<dbReference type="AlphaFoldDB" id="A0A0L7L7G9"/>
<name>A0A0L7L7G9_OPEBR</name>